<reference evidence="1" key="1">
    <citation type="journal article" date="2021" name="Environ. Microbiol.">
        <title>Gene family expansions and transcriptome signatures uncover fungal adaptations to wood decay.</title>
        <authorList>
            <person name="Hage H."/>
            <person name="Miyauchi S."/>
            <person name="Viragh M."/>
            <person name="Drula E."/>
            <person name="Min B."/>
            <person name="Chaduli D."/>
            <person name="Navarro D."/>
            <person name="Favel A."/>
            <person name="Norest M."/>
            <person name="Lesage-Meessen L."/>
            <person name="Balint B."/>
            <person name="Merenyi Z."/>
            <person name="de Eugenio L."/>
            <person name="Morin E."/>
            <person name="Martinez A.T."/>
            <person name="Baldrian P."/>
            <person name="Stursova M."/>
            <person name="Martinez M.J."/>
            <person name="Novotny C."/>
            <person name="Magnuson J.K."/>
            <person name="Spatafora J.W."/>
            <person name="Maurice S."/>
            <person name="Pangilinan J."/>
            <person name="Andreopoulos W."/>
            <person name="LaButti K."/>
            <person name="Hundley H."/>
            <person name="Na H."/>
            <person name="Kuo A."/>
            <person name="Barry K."/>
            <person name="Lipzen A."/>
            <person name="Henrissat B."/>
            <person name="Riley R."/>
            <person name="Ahrendt S."/>
            <person name="Nagy L.G."/>
            <person name="Grigoriev I.V."/>
            <person name="Martin F."/>
            <person name="Rosso M.N."/>
        </authorList>
    </citation>
    <scope>NUCLEOTIDE SEQUENCE</scope>
    <source>
        <strain evidence="1">CBS 384.51</strain>
    </source>
</reference>
<dbReference type="EMBL" id="MU274913">
    <property type="protein sequence ID" value="KAI0088699.1"/>
    <property type="molecule type" value="Genomic_DNA"/>
</dbReference>
<protein>
    <submittedName>
        <fullName evidence="1">Uncharacterized protein</fullName>
    </submittedName>
</protein>
<evidence type="ECO:0000313" key="2">
    <source>
        <dbReference type="Proteomes" id="UP001055072"/>
    </source>
</evidence>
<accession>A0ACB8U384</accession>
<gene>
    <name evidence="1" type="ORF">BDY19DRAFT_180543</name>
</gene>
<proteinExistence type="predicted"/>
<evidence type="ECO:0000313" key="1">
    <source>
        <dbReference type="EMBL" id="KAI0088699.1"/>
    </source>
</evidence>
<name>A0ACB8U384_9APHY</name>
<dbReference type="Proteomes" id="UP001055072">
    <property type="component" value="Unassembled WGS sequence"/>
</dbReference>
<keyword evidence="2" id="KW-1185">Reference proteome</keyword>
<organism evidence="1 2">
    <name type="scientific">Irpex rosettiformis</name>
    <dbReference type="NCBI Taxonomy" id="378272"/>
    <lineage>
        <taxon>Eukaryota</taxon>
        <taxon>Fungi</taxon>
        <taxon>Dikarya</taxon>
        <taxon>Basidiomycota</taxon>
        <taxon>Agaricomycotina</taxon>
        <taxon>Agaricomycetes</taxon>
        <taxon>Polyporales</taxon>
        <taxon>Irpicaceae</taxon>
        <taxon>Irpex</taxon>
    </lineage>
</organism>
<sequence length="163" mass="18195">MASTGTSASHRKSAILVSPSTLEFIMTCEAQGGFVIEAAQAEEWANRILRASRPDATIVREHSARYGAAVVQMIQERLEQLSETDDLMCRAYERKSHKDPYSKYIIVTQSVTKHGIIRKGSQLFLDKEDFPVSGPIEERTKQILKDEGIEHSEYITTGSGGYD</sequence>
<comment type="caution">
    <text evidence="1">The sequence shown here is derived from an EMBL/GenBank/DDBJ whole genome shotgun (WGS) entry which is preliminary data.</text>
</comment>